<gene>
    <name evidence="1" type="ORF">MtrDRAFT_AC147961g25v2</name>
</gene>
<dbReference type="AlphaFoldDB" id="A4GZK6"/>
<protein>
    <submittedName>
        <fullName evidence="1">Uncharacterized protein</fullName>
    </submittedName>
</protein>
<name>A4GZK6_MEDTR</name>
<evidence type="ECO:0000313" key="1">
    <source>
        <dbReference type="EMBL" id="ABO52813.1"/>
    </source>
</evidence>
<organism evidence="1">
    <name type="scientific">Medicago truncatula</name>
    <name type="common">Barrel medic</name>
    <name type="synonym">Medicago tribuloides</name>
    <dbReference type="NCBI Taxonomy" id="3880"/>
    <lineage>
        <taxon>Eukaryota</taxon>
        <taxon>Viridiplantae</taxon>
        <taxon>Streptophyta</taxon>
        <taxon>Embryophyta</taxon>
        <taxon>Tracheophyta</taxon>
        <taxon>Spermatophyta</taxon>
        <taxon>Magnoliopsida</taxon>
        <taxon>eudicotyledons</taxon>
        <taxon>Gunneridae</taxon>
        <taxon>Pentapetalae</taxon>
        <taxon>rosids</taxon>
        <taxon>fabids</taxon>
        <taxon>Fabales</taxon>
        <taxon>Fabaceae</taxon>
        <taxon>Papilionoideae</taxon>
        <taxon>50 kb inversion clade</taxon>
        <taxon>NPAAA clade</taxon>
        <taxon>Hologalegina</taxon>
        <taxon>IRL clade</taxon>
        <taxon>Trifolieae</taxon>
        <taxon>Medicago</taxon>
    </lineage>
</organism>
<reference evidence="1" key="1">
    <citation type="submission" date="2004-05" db="EMBL/GenBank/DDBJ databases">
        <authorList>
            <person name="Town C.D."/>
        </authorList>
    </citation>
    <scope>NUCLEOTIDE SEQUENCE</scope>
</reference>
<reference evidence="1" key="2">
    <citation type="submission" date="2007-03" db="EMBL/GenBank/DDBJ databases">
        <authorList>
            <consortium name="The International Medicago Genome Annotation Group"/>
        </authorList>
    </citation>
    <scope>NUCLEOTIDE SEQUENCE</scope>
</reference>
<dbReference type="EMBL" id="AC147961">
    <property type="protein sequence ID" value="ABO52813.1"/>
    <property type="molecule type" value="Genomic_DNA"/>
</dbReference>
<accession>A4GZK6</accession>
<proteinExistence type="predicted"/>
<sequence>MTKSVIKPNKYYCVMLESEGFHDVFKCIWNIFTVYQLHLFAGGSLSSTMGSSLACNNWRQWDMKAAMEEEVWSLDQEIKWTASMSDALFRDGL</sequence>